<evidence type="ECO:0000313" key="5">
    <source>
        <dbReference type="Proteomes" id="UP000188318"/>
    </source>
</evidence>
<dbReference type="Proteomes" id="UP000188318">
    <property type="component" value="Unassembled WGS sequence"/>
</dbReference>
<dbReference type="OMA" id="FMAAAFW"/>
<proteinExistence type="predicted"/>
<keyword evidence="5" id="KW-1185">Reference proteome</keyword>
<organism evidence="4 5">
    <name type="scientific">Aspergillus carbonarius (strain ITEM 5010)</name>
    <dbReference type="NCBI Taxonomy" id="602072"/>
    <lineage>
        <taxon>Eukaryota</taxon>
        <taxon>Fungi</taxon>
        <taxon>Dikarya</taxon>
        <taxon>Ascomycota</taxon>
        <taxon>Pezizomycotina</taxon>
        <taxon>Eurotiomycetes</taxon>
        <taxon>Eurotiomycetidae</taxon>
        <taxon>Eurotiales</taxon>
        <taxon>Aspergillaceae</taxon>
        <taxon>Aspergillus</taxon>
        <taxon>Aspergillus subgen. Circumdati</taxon>
    </lineage>
</organism>
<dbReference type="Gene3D" id="1.25.40.20">
    <property type="entry name" value="Ankyrin repeat-containing domain"/>
    <property type="match status" value="3"/>
</dbReference>
<dbReference type="AlphaFoldDB" id="A0A1R3R745"/>
<evidence type="ECO:0000256" key="1">
    <source>
        <dbReference type="ARBA" id="ARBA00022737"/>
    </source>
</evidence>
<keyword evidence="2 3" id="KW-0040">ANK repeat</keyword>
<dbReference type="InterPro" id="IPR002110">
    <property type="entry name" value="Ankyrin_rpt"/>
</dbReference>
<dbReference type="VEuPathDB" id="FungiDB:ASPCADRAFT_135268"/>
<feature type="repeat" description="ANK" evidence="3">
    <location>
        <begin position="76"/>
        <end position="108"/>
    </location>
</feature>
<dbReference type="SUPFAM" id="SSF48403">
    <property type="entry name" value="Ankyrin repeat"/>
    <property type="match status" value="1"/>
</dbReference>
<gene>
    <name evidence="4" type="ORF">ASPCADRAFT_135268</name>
</gene>
<sequence length="576" mass="63620">MSRPQIPYSLKADLNGQLIGWTRVGNLTAVAALLDSPEAADLPKHGPTALHTAISFKRLDVVRYLIAHGFNVNQKGGTTPLHLVAEINSAEMVDILLDAGADATLDDMSEEGSCHSFSKRIEEPHTPFLLAAARGSEMVVQRMIDRLSPDAISSHEWSHAVVEAASNRHPESLAILLHHYPVPGVPQSVLDRALAGAAVDVGFDSAPLVGSHYTEESWRKGVQVFRLLLAHGACPNVQASVPNSLYWVDGIKDLPIILPVIAYSRGLEMVRILVEHNVKLPDPRAEGGMSLFARAVLNGTPDLVRFFFNLEDDEIDLNENVPGTHSSPRGSLLHAAASEGRLEISQFLLDKGADPLTVNHQGWLPIHYACEHGHLEVIELLWPLSSVTSADLVNQLFHLASCWRFYEHNPSYEARSIRLLHFFKEKGADLSSLDTLGKSVLHHRILTRWVEISHLRVLIEAGVQLRPNAQGQTELHLTLERQGSDLAILDFILAQGADNDINTQDNKGRTPLYFYIETHHYNSRSMSPMSIRDDVLDRLINLGADVDIPAASGKTARDLALEKGYSYCFNTERPRV</sequence>
<feature type="repeat" description="ANK" evidence="3">
    <location>
        <begin position="45"/>
        <end position="77"/>
    </location>
</feature>
<dbReference type="SMART" id="SM00248">
    <property type="entry name" value="ANK"/>
    <property type="match status" value="9"/>
</dbReference>
<dbReference type="InterPro" id="IPR036770">
    <property type="entry name" value="Ankyrin_rpt-contain_sf"/>
</dbReference>
<dbReference type="OrthoDB" id="4772757at2759"/>
<feature type="repeat" description="ANK" evidence="3">
    <location>
        <begin position="328"/>
        <end position="360"/>
    </location>
</feature>
<dbReference type="Pfam" id="PF12796">
    <property type="entry name" value="Ank_2"/>
    <property type="match status" value="1"/>
</dbReference>
<feature type="repeat" description="ANK" evidence="3">
    <location>
        <begin position="470"/>
        <end position="504"/>
    </location>
</feature>
<accession>A0A1R3R745</accession>
<protein>
    <submittedName>
        <fullName evidence="4">Uncharacterized protein</fullName>
    </submittedName>
</protein>
<reference evidence="5" key="1">
    <citation type="journal article" date="2017" name="Genome Biol.">
        <title>Comparative genomics reveals high biological diversity and specific adaptations in the industrially and medically important fungal genus Aspergillus.</title>
        <authorList>
            <person name="de Vries R.P."/>
            <person name="Riley R."/>
            <person name="Wiebenga A."/>
            <person name="Aguilar-Osorio G."/>
            <person name="Amillis S."/>
            <person name="Uchima C.A."/>
            <person name="Anderluh G."/>
            <person name="Asadollahi M."/>
            <person name="Askin M."/>
            <person name="Barry K."/>
            <person name="Battaglia E."/>
            <person name="Bayram O."/>
            <person name="Benocci T."/>
            <person name="Braus-Stromeyer S.A."/>
            <person name="Caldana C."/>
            <person name="Canovas D."/>
            <person name="Cerqueira G.C."/>
            <person name="Chen F."/>
            <person name="Chen W."/>
            <person name="Choi C."/>
            <person name="Clum A."/>
            <person name="Dos Santos R.A."/>
            <person name="Damasio A.R."/>
            <person name="Diallinas G."/>
            <person name="Emri T."/>
            <person name="Fekete E."/>
            <person name="Flipphi M."/>
            <person name="Freyberg S."/>
            <person name="Gallo A."/>
            <person name="Gournas C."/>
            <person name="Habgood R."/>
            <person name="Hainaut M."/>
            <person name="Harispe M.L."/>
            <person name="Henrissat B."/>
            <person name="Hilden K.S."/>
            <person name="Hope R."/>
            <person name="Hossain A."/>
            <person name="Karabika E."/>
            <person name="Karaffa L."/>
            <person name="Karanyi Z."/>
            <person name="Krasevec N."/>
            <person name="Kuo A."/>
            <person name="Kusch H."/>
            <person name="LaButti K."/>
            <person name="Lagendijk E.L."/>
            <person name="Lapidus A."/>
            <person name="Levasseur A."/>
            <person name="Lindquist E."/>
            <person name="Lipzen A."/>
            <person name="Logrieco A.F."/>
            <person name="MacCabe A."/>
            <person name="Maekelae M.R."/>
            <person name="Malavazi I."/>
            <person name="Melin P."/>
            <person name="Meyer V."/>
            <person name="Mielnichuk N."/>
            <person name="Miskei M."/>
            <person name="Molnar A.P."/>
            <person name="Mule G."/>
            <person name="Ngan C.Y."/>
            <person name="Orejas M."/>
            <person name="Orosz E."/>
            <person name="Ouedraogo J.P."/>
            <person name="Overkamp K.M."/>
            <person name="Park H.-S."/>
            <person name="Perrone G."/>
            <person name="Piumi F."/>
            <person name="Punt P.J."/>
            <person name="Ram A.F."/>
            <person name="Ramon A."/>
            <person name="Rauscher S."/>
            <person name="Record E."/>
            <person name="Riano-Pachon D.M."/>
            <person name="Robert V."/>
            <person name="Roehrig J."/>
            <person name="Ruller R."/>
            <person name="Salamov A."/>
            <person name="Salih N.S."/>
            <person name="Samson R.A."/>
            <person name="Sandor E."/>
            <person name="Sanguinetti M."/>
            <person name="Schuetze T."/>
            <person name="Sepcic K."/>
            <person name="Shelest E."/>
            <person name="Sherlock G."/>
            <person name="Sophianopoulou V."/>
            <person name="Squina F.M."/>
            <person name="Sun H."/>
            <person name="Susca A."/>
            <person name="Todd R.B."/>
            <person name="Tsang A."/>
            <person name="Unkles S.E."/>
            <person name="van de Wiele N."/>
            <person name="van Rossen-Uffink D."/>
            <person name="Oliveira J.V."/>
            <person name="Vesth T.C."/>
            <person name="Visser J."/>
            <person name="Yu J.-H."/>
            <person name="Zhou M."/>
            <person name="Andersen M.R."/>
            <person name="Archer D.B."/>
            <person name="Baker S.E."/>
            <person name="Benoit I."/>
            <person name="Brakhage A.A."/>
            <person name="Braus G.H."/>
            <person name="Fischer R."/>
            <person name="Frisvad J.C."/>
            <person name="Goldman G.H."/>
            <person name="Houbraken J."/>
            <person name="Oakley B."/>
            <person name="Pocsi I."/>
            <person name="Scazzocchio C."/>
            <person name="Seiboth B."/>
            <person name="vanKuyk P.A."/>
            <person name="Wortman J."/>
            <person name="Dyer P.S."/>
            <person name="Grigoriev I.V."/>
        </authorList>
    </citation>
    <scope>NUCLEOTIDE SEQUENCE [LARGE SCALE GENOMIC DNA]</scope>
    <source>
        <strain evidence="5">ITEM 5010</strain>
    </source>
</reference>
<dbReference type="Pfam" id="PF13637">
    <property type="entry name" value="Ank_4"/>
    <property type="match status" value="1"/>
</dbReference>
<dbReference type="PROSITE" id="PS50297">
    <property type="entry name" value="ANK_REP_REGION"/>
    <property type="match status" value="4"/>
</dbReference>
<keyword evidence="1" id="KW-0677">Repeat</keyword>
<evidence type="ECO:0000313" key="4">
    <source>
        <dbReference type="EMBL" id="OOF90312.1"/>
    </source>
</evidence>
<evidence type="ECO:0000256" key="3">
    <source>
        <dbReference type="PROSITE-ProRule" id="PRU00023"/>
    </source>
</evidence>
<dbReference type="STRING" id="602072.A0A1R3R745"/>
<dbReference type="PROSITE" id="PS50088">
    <property type="entry name" value="ANK_REPEAT"/>
    <property type="match status" value="5"/>
</dbReference>
<evidence type="ECO:0000256" key="2">
    <source>
        <dbReference type="ARBA" id="ARBA00023043"/>
    </source>
</evidence>
<dbReference type="EMBL" id="KV907543">
    <property type="protein sequence ID" value="OOF90312.1"/>
    <property type="molecule type" value="Genomic_DNA"/>
</dbReference>
<dbReference type="PANTHER" id="PTHR24126">
    <property type="entry name" value="ANKYRIN REPEAT, PH AND SEC7 DOMAIN CONTAINING PROTEIN SECG-RELATED"/>
    <property type="match status" value="1"/>
</dbReference>
<name>A0A1R3R745_ASPC5</name>
<feature type="repeat" description="ANK" evidence="3">
    <location>
        <begin position="361"/>
        <end position="381"/>
    </location>
</feature>
<dbReference type="PANTHER" id="PTHR24126:SF14">
    <property type="entry name" value="ANK_REP_REGION DOMAIN-CONTAINING PROTEIN"/>
    <property type="match status" value="1"/>
</dbReference>